<dbReference type="EMBL" id="CAJNOR010001013">
    <property type="protein sequence ID" value="CAF1056605.1"/>
    <property type="molecule type" value="Genomic_DNA"/>
</dbReference>
<sequence>MCTSSRNIWLRMESRPKIAYRLIISAPIFCVTCSSPTLTYRTVVCGQCLAPPNTIYATFSTVYALIQELLIPSCMVLCGFMSCPSYH</sequence>
<protein>
    <submittedName>
        <fullName evidence="1">Uncharacterized protein</fullName>
    </submittedName>
</protein>
<dbReference type="AlphaFoldDB" id="A0A814KTY1"/>
<dbReference type="EMBL" id="CAJNOJ010000205">
    <property type="protein sequence ID" value="CAF1286990.1"/>
    <property type="molecule type" value="Genomic_DNA"/>
</dbReference>
<keyword evidence="3" id="KW-1185">Reference proteome</keyword>
<comment type="caution">
    <text evidence="1">The sequence shown here is derived from an EMBL/GenBank/DDBJ whole genome shotgun (WGS) entry which is preliminary data.</text>
</comment>
<accession>A0A814KTY1</accession>
<evidence type="ECO:0000313" key="3">
    <source>
        <dbReference type="Proteomes" id="UP000663828"/>
    </source>
</evidence>
<dbReference type="Proteomes" id="UP000663852">
    <property type="component" value="Unassembled WGS sequence"/>
</dbReference>
<reference evidence="1" key="1">
    <citation type="submission" date="2021-02" db="EMBL/GenBank/DDBJ databases">
        <authorList>
            <person name="Nowell W R."/>
        </authorList>
    </citation>
    <scope>NUCLEOTIDE SEQUENCE</scope>
</reference>
<organism evidence="1 3">
    <name type="scientific">Adineta ricciae</name>
    <name type="common">Rotifer</name>
    <dbReference type="NCBI Taxonomy" id="249248"/>
    <lineage>
        <taxon>Eukaryota</taxon>
        <taxon>Metazoa</taxon>
        <taxon>Spiralia</taxon>
        <taxon>Gnathifera</taxon>
        <taxon>Rotifera</taxon>
        <taxon>Eurotatoria</taxon>
        <taxon>Bdelloidea</taxon>
        <taxon>Adinetida</taxon>
        <taxon>Adinetidae</taxon>
        <taxon>Adineta</taxon>
    </lineage>
</organism>
<gene>
    <name evidence="2" type="ORF">EDS130_LOCUS29871</name>
    <name evidence="1" type="ORF">XAT740_LOCUS16056</name>
</gene>
<evidence type="ECO:0000313" key="1">
    <source>
        <dbReference type="EMBL" id="CAF1056605.1"/>
    </source>
</evidence>
<dbReference type="Proteomes" id="UP000663828">
    <property type="component" value="Unassembled WGS sequence"/>
</dbReference>
<name>A0A814KTY1_ADIRI</name>
<evidence type="ECO:0000313" key="2">
    <source>
        <dbReference type="EMBL" id="CAF1286990.1"/>
    </source>
</evidence>
<proteinExistence type="predicted"/>